<evidence type="ECO:0000313" key="4">
    <source>
        <dbReference type="EMBL" id="KGN00051.1"/>
    </source>
</evidence>
<dbReference type="GO" id="GO:0008080">
    <property type="term" value="F:N-acetyltransferase activity"/>
    <property type="evidence" value="ECO:0007669"/>
    <property type="project" value="InterPro"/>
</dbReference>
<protein>
    <submittedName>
        <fullName evidence="4">Acetyltransferase</fullName>
    </submittedName>
</protein>
<dbReference type="CDD" id="cd04301">
    <property type="entry name" value="NAT_SF"/>
    <property type="match status" value="1"/>
</dbReference>
<dbReference type="InterPro" id="IPR045039">
    <property type="entry name" value="NSI-like"/>
</dbReference>
<dbReference type="EMBL" id="JDRY01000025">
    <property type="protein sequence ID" value="KGN00051.1"/>
    <property type="molecule type" value="Genomic_DNA"/>
</dbReference>
<evidence type="ECO:0000256" key="2">
    <source>
        <dbReference type="ARBA" id="ARBA00023315"/>
    </source>
</evidence>
<evidence type="ECO:0000259" key="3">
    <source>
        <dbReference type="PROSITE" id="PS51186"/>
    </source>
</evidence>
<evidence type="ECO:0000256" key="1">
    <source>
        <dbReference type="ARBA" id="ARBA00022679"/>
    </source>
</evidence>
<sequence length="140" mass="15944">MIKVKRNILIAEQFNNLVKSVGWKVNSNEQVNRALQNSLYTVSILYNNEIIGMGRMLGDKSMSYFIRDVVVLPEYQGQGIGRKIIQDMMSFIKETNLKGCKCCIELTSASGKEEFYEKFGFQKRPCETSGAGMFLMMSNE</sequence>
<gene>
    <name evidence="4" type="ORF">Z955_04830</name>
</gene>
<feature type="domain" description="N-acetyltransferase" evidence="3">
    <location>
        <begin position="2"/>
        <end position="140"/>
    </location>
</feature>
<evidence type="ECO:0000313" key="5">
    <source>
        <dbReference type="Proteomes" id="UP000030014"/>
    </source>
</evidence>
<dbReference type="AlphaFoldDB" id="A0A0A0IKF7"/>
<dbReference type="InterPro" id="IPR000182">
    <property type="entry name" value="GNAT_dom"/>
</dbReference>
<reference evidence="4 5" key="1">
    <citation type="submission" date="2014-01" db="EMBL/GenBank/DDBJ databases">
        <title>Plasmidome dynamics in the species complex Clostridium novyi sensu lato converts strains of independent lineages into distinctly different pathogens.</title>
        <authorList>
            <person name="Skarin H."/>
            <person name="Segerman B."/>
        </authorList>
    </citation>
    <scope>NUCLEOTIDE SEQUENCE [LARGE SCALE GENOMIC DNA]</scope>
    <source>
        <strain evidence="4 5">DC5</strain>
    </source>
</reference>
<name>A0A0A0IKF7_CLOBO</name>
<comment type="caution">
    <text evidence="4">The sequence shown here is derived from an EMBL/GenBank/DDBJ whole genome shotgun (WGS) entry which is preliminary data.</text>
</comment>
<dbReference type="PANTHER" id="PTHR43626:SF4">
    <property type="entry name" value="GCN5-RELATED N-ACETYLTRANSFERASE 2, CHLOROPLASTIC"/>
    <property type="match status" value="1"/>
</dbReference>
<dbReference type="SUPFAM" id="SSF55729">
    <property type="entry name" value="Acyl-CoA N-acyltransferases (Nat)"/>
    <property type="match status" value="1"/>
</dbReference>
<dbReference type="RefSeq" id="WP_039258054.1">
    <property type="nucleotide sequence ID" value="NZ_JDRY01000025.1"/>
</dbReference>
<dbReference type="InterPro" id="IPR016181">
    <property type="entry name" value="Acyl_CoA_acyltransferase"/>
</dbReference>
<proteinExistence type="predicted"/>
<organism evidence="4 5">
    <name type="scientific">Clostridium botulinum C/D str. DC5</name>
    <dbReference type="NCBI Taxonomy" id="1443128"/>
    <lineage>
        <taxon>Bacteria</taxon>
        <taxon>Bacillati</taxon>
        <taxon>Bacillota</taxon>
        <taxon>Clostridia</taxon>
        <taxon>Eubacteriales</taxon>
        <taxon>Clostridiaceae</taxon>
        <taxon>Clostridium</taxon>
    </lineage>
</organism>
<dbReference type="Pfam" id="PF13508">
    <property type="entry name" value="Acetyltransf_7"/>
    <property type="match status" value="1"/>
</dbReference>
<dbReference type="GO" id="GO:0005737">
    <property type="term" value="C:cytoplasm"/>
    <property type="evidence" value="ECO:0007669"/>
    <property type="project" value="TreeGrafter"/>
</dbReference>
<keyword evidence="2" id="KW-0012">Acyltransferase</keyword>
<accession>A0A0A0IKF7</accession>
<dbReference type="PROSITE" id="PS51186">
    <property type="entry name" value="GNAT"/>
    <property type="match status" value="1"/>
</dbReference>
<keyword evidence="1 4" id="KW-0808">Transferase</keyword>
<dbReference type="PANTHER" id="PTHR43626">
    <property type="entry name" value="ACYL-COA N-ACYLTRANSFERASE"/>
    <property type="match status" value="1"/>
</dbReference>
<dbReference type="Gene3D" id="3.40.630.30">
    <property type="match status" value="1"/>
</dbReference>
<dbReference type="Proteomes" id="UP000030014">
    <property type="component" value="Unassembled WGS sequence"/>
</dbReference>